<name>A0ABW5PN90_9BACI</name>
<dbReference type="RefSeq" id="WP_141190750.1">
    <property type="nucleotide sequence ID" value="NZ_JBHUMR010000006.1"/>
</dbReference>
<dbReference type="InterPro" id="IPR051783">
    <property type="entry name" value="NAD(P)-dependent_oxidoreduct"/>
</dbReference>
<protein>
    <submittedName>
        <fullName evidence="2">SDR family oxidoreductase</fullName>
    </submittedName>
</protein>
<organism evidence="2 3">
    <name type="scientific">Terrilactibacillus laevilacticus</name>
    <dbReference type="NCBI Taxonomy" id="1380157"/>
    <lineage>
        <taxon>Bacteria</taxon>
        <taxon>Bacillati</taxon>
        <taxon>Bacillota</taxon>
        <taxon>Bacilli</taxon>
        <taxon>Bacillales</taxon>
        <taxon>Bacillaceae</taxon>
        <taxon>Terrilactibacillus</taxon>
    </lineage>
</organism>
<comment type="caution">
    <text evidence="2">The sequence shown here is derived from an EMBL/GenBank/DDBJ whole genome shotgun (WGS) entry which is preliminary data.</text>
</comment>
<dbReference type="Gene3D" id="3.40.50.720">
    <property type="entry name" value="NAD(P)-binding Rossmann-like Domain"/>
    <property type="match status" value="1"/>
</dbReference>
<dbReference type="SUPFAM" id="SSF51735">
    <property type="entry name" value="NAD(P)-binding Rossmann-fold domains"/>
    <property type="match status" value="1"/>
</dbReference>
<dbReference type="PANTHER" id="PTHR48079:SF9">
    <property type="entry name" value="PUTATIVE-RELATED"/>
    <property type="match status" value="1"/>
</dbReference>
<evidence type="ECO:0000259" key="1">
    <source>
        <dbReference type="Pfam" id="PF01370"/>
    </source>
</evidence>
<dbReference type="PANTHER" id="PTHR48079">
    <property type="entry name" value="PROTEIN YEEZ"/>
    <property type="match status" value="1"/>
</dbReference>
<gene>
    <name evidence="2" type="ORF">ACFSTF_01950</name>
</gene>
<dbReference type="InterPro" id="IPR001509">
    <property type="entry name" value="Epimerase_deHydtase"/>
</dbReference>
<dbReference type="InterPro" id="IPR036291">
    <property type="entry name" value="NAD(P)-bd_dom_sf"/>
</dbReference>
<feature type="domain" description="NAD-dependent epimerase/dehydratase" evidence="1">
    <location>
        <begin position="3"/>
        <end position="212"/>
    </location>
</feature>
<dbReference type="Pfam" id="PF01370">
    <property type="entry name" value="Epimerase"/>
    <property type="match status" value="1"/>
</dbReference>
<dbReference type="CDD" id="cd05262">
    <property type="entry name" value="SDR_a7"/>
    <property type="match status" value="1"/>
</dbReference>
<dbReference type="Proteomes" id="UP001597458">
    <property type="component" value="Unassembled WGS sequence"/>
</dbReference>
<keyword evidence="3" id="KW-1185">Reference proteome</keyword>
<evidence type="ECO:0000313" key="3">
    <source>
        <dbReference type="Proteomes" id="UP001597458"/>
    </source>
</evidence>
<accession>A0ABW5PN90</accession>
<sequence length="299" mass="31848">MRVFVTGATGFIGTAVVRELIEAGHQVVGLARSDKSADTLKVAGAEVHRGSLDDLDSLRSGASAADGVIHLAFKHDFSDYDKAISDDLRAVKTMGEVLEGTGKPFVITSGTLMLTYVLPPGQIGTEKDVVDNSVPRGESENVVISLAERGVRSSVVRLAPSVHGLGDHGFVSSLIGIARDKGVSAYIGDGYNRWPAVHRLDAARLFRLAVEAAPGGSWLHGVTDEGVPFRDIAGVIGRHLNLPVVSISREEADAHFGWLGAFVSADNPTSSTLTQERLGWQPVHPKLIPDLEKGHYFSN</sequence>
<evidence type="ECO:0000313" key="2">
    <source>
        <dbReference type="EMBL" id="MFD2616087.1"/>
    </source>
</evidence>
<proteinExistence type="predicted"/>
<reference evidence="3" key="1">
    <citation type="journal article" date="2019" name="Int. J. Syst. Evol. Microbiol.">
        <title>The Global Catalogue of Microorganisms (GCM) 10K type strain sequencing project: providing services to taxonomists for standard genome sequencing and annotation.</title>
        <authorList>
            <consortium name="The Broad Institute Genomics Platform"/>
            <consortium name="The Broad Institute Genome Sequencing Center for Infectious Disease"/>
            <person name="Wu L."/>
            <person name="Ma J."/>
        </authorList>
    </citation>
    <scope>NUCLEOTIDE SEQUENCE [LARGE SCALE GENOMIC DNA]</scope>
    <source>
        <strain evidence="3">TISTR 2241</strain>
    </source>
</reference>
<dbReference type="EMBL" id="JBHUMR010000006">
    <property type="protein sequence ID" value="MFD2616087.1"/>
    <property type="molecule type" value="Genomic_DNA"/>
</dbReference>